<name>A0A7W8XJE8_9HYPH</name>
<accession>A0A7W8XJE8</accession>
<sequence length="217" mass="24842">MNNEHESLYMALCGELSAIEQDHEKTVQYHERAWIKPRAVTAPCTAEMVHAIAVNRALLGNADKAAAWLALGEQADFVQHFCGIRITLVKAWLDILAVDGIASGVRFVEIEDAIFNIQAPELQIEMLELLARAEVRGIYAPARIKSWNDYFRSVRPLMLCPKFRRDFWLGLSRVKHEATRLDLDAGARARLLQRSTWAKDWGNRAVERRDCFRRDPQ</sequence>
<dbReference type="AlphaFoldDB" id="A0A7W8XJE8"/>
<evidence type="ECO:0000313" key="2">
    <source>
        <dbReference type="Proteomes" id="UP000528824"/>
    </source>
</evidence>
<gene>
    <name evidence="1" type="ORF">GGI59_005633</name>
</gene>
<organism evidence="1 2">
    <name type="scientific">Rhizobium lentis</name>
    <dbReference type="NCBI Taxonomy" id="1138194"/>
    <lineage>
        <taxon>Bacteria</taxon>
        <taxon>Pseudomonadati</taxon>
        <taxon>Pseudomonadota</taxon>
        <taxon>Alphaproteobacteria</taxon>
        <taxon>Hyphomicrobiales</taxon>
        <taxon>Rhizobiaceae</taxon>
        <taxon>Rhizobium/Agrobacterium group</taxon>
        <taxon>Rhizobium</taxon>
    </lineage>
</organism>
<dbReference type="EMBL" id="JACHBC010000015">
    <property type="protein sequence ID" value="MBB5563931.1"/>
    <property type="molecule type" value="Genomic_DNA"/>
</dbReference>
<proteinExistence type="predicted"/>
<dbReference type="Proteomes" id="UP000528824">
    <property type="component" value="Unassembled WGS sequence"/>
</dbReference>
<dbReference type="RefSeq" id="WP_183919289.1">
    <property type="nucleotide sequence ID" value="NZ_JACHBB010000014.1"/>
</dbReference>
<evidence type="ECO:0000313" key="1">
    <source>
        <dbReference type="EMBL" id="MBB5563931.1"/>
    </source>
</evidence>
<protein>
    <submittedName>
        <fullName evidence="1">Uncharacterized protein</fullName>
    </submittedName>
</protein>
<comment type="caution">
    <text evidence="1">The sequence shown here is derived from an EMBL/GenBank/DDBJ whole genome shotgun (WGS) entry which is preliminary data.</text>
</comment>
<keyword evidence="2" id="KW-1185">Reference proteome</keyword>
<reference evidence="1 2" key="1">
    <citation type="submission" date="2020-08" db="EMBL/GenBank/DDBJ databases">
        <title>Genomic Encyclopedia of Type Strains, Phase IV (KMG-V): Genome sequencing to study the core and pangenomes of soil and plant-associated prokaryotes.</title>
        <authorList>
            <person name="Whitman W."/>
        </authorList>
    </citation>
    <scope>NUCLEOTIDE SEQUENCE [LARGE SCALE GENOMIC DNA]</scope>
    <source>
        <strain evidence="1 2">SEMIA 4034</strain>
    </source>
</reference>